<dbReference type="GO" id="GO:0000156">
    <property type="term" value="F:phosphorelay response regulator activity"/>
    <property type="evidence" value="ECO:0007669"/>
    <property type="project" value="TreeGrafter"/>
</dbReference>
<dbReference type="InterPro" id="IPR001789">
    <property type="entry name" value="Sig_transdc_resp-reg_receiver"/>
</dbReference>
<sequence length="226" mass="25558">MGKERVLLIEDDEEIAGFVELELTHEGYQVTVANDGREGLRKALDATWDLLLLDVMLPGMSGLEVCRRIRLESTVPIIMLTAKGGISDRVAGIDYGADDYLIKPFAIEELMARMRGLLRRAHYAQDALTVLSIGDLTLHQETRDVKRGDVEIRLTPREFDLLRHLIENKGHVLSRDNLLHAVWGYDFSGETNVVDVYVRYLRAKVDEGFPTPLIHTVRGVGYVMKE</sequence>
<dbReference type="SMART" id="SM00448">
    <property type="entry name" value="REC"/>
    <property type="match status" value="1"/>
</dbReference>
<evidence type="ECO:0000256" key="1">
    <source>
        <dbReference type="ARBA" id="ARBA00022553"/>
    </source>
</evidence>
<comment type="caution">
    <text evidence="10">The sequence shown here is derived from an EMBL/GenBank/DDBJ whole genome shotgun (WGS) entry which is preliminary data.</text>
</comment>
<dbReference type="OrthoDB" id="2373414at2"/>
<feature type="domain" description="Response regulatory" evidence="8">
    <location>
        <begin position="5"/>
        <end position="118"/>
    </location>
</feature>
<evidence type="ECO:0000256" key="6">
    <source>
        <dbReference type="PROSITE-ProRule" id="PRU00169"/>
    </source>
</evidence>
<dbReference type="GO" id="GO:0032993">
    <property type="term" value="C:protein-DNA complex"/>
    <property type="evidence" value="ECO:0007669"/>
    <property type="project" value="TreeGrafter"/>
</dbReference>
<keyword evidence="4 7" id="KW-0238">DNA-binding</keyword>
<keyword evidence="5" id="KW-0804">Transcription</keyword>
<keyword evidence="11" id="KW-1185">Reference proteome</keyword>
<feature type="domain" description="OmpR/PhoB-type" evidence="9">
    <location>
        <begin position="128"/>
        <end position="226"/>
    </location>
</feature>
<dbReference type="GO" id="GO:0006355">
    <property type="term" value="P:regulation of DNA-templated transcription"/>
    <property type="evidence" value="ECO:0007669"/>
    <property type="project" value="InterPro"/>
</dbReference>
<dbReference type="Gene3D" id="1.10.10.10">
    <property type="entry name" value="Winged helix-like DNA-binding domain superfamily/Winged helix DNA-binding domain"/>
    <property type="match status" value="1"/>
</dbReference>
<dbReference type="CDD" id="cd17574">
    <property type="entry name" value="REC_OmpR"/>
    <property type="match status" value="1"/>
</dbReference>
<dbReference type="InterPro" id="IPR001867">
    <property type="entry name" value="OmpR/PhoB-type_DNA-bd"/>
</dbReference>
<evidence type="ECO:0000256" key="3">
    <source>
        <dbReference type="ARBA" id="ARBA00023015"/>
    </source>
</evidence>
<feature type="DNA-binding region" description="OmpR/PhoB-type" evidence="7">
    <location>
        <begin position="128"/>
        <end position="226"/>
    </location>
</feature>
<dbReference type="CDD" id="cd00383">
    <property type="entry name" value="trans_reg_C"/>
    <property type="match status" value="1"/>
</dbReference>
<keyword evidence="1 6" id="KW-0597">Phosphoprotein</keyword>
<evidence type="ECO:0000259" key="9">
    <source>
        <dbReference type="PROSITE" id="PS51755"/>
    </source>
</evidence>
<dbReference type="PANTHER" id="PTHR48111">
    <property type="entry name" value="REGULATOR OF RPOS"/>
    <property type="match status" value="1"/>
</dbReference>
<dbReference type="InterPro" id="IPR036388">
    <property type="entry name" value="WH-like_DNA-bd_sf"/>
</dbReference>
<dbReference type="FunFam" id="1.10.10.10:FF:000005">
    <property type="entry name" value="Two-component system response regulator"/>
    <property type="match status" value="1"/>
</dbReference>
<dbReference type="Gene3D" id="6.10.250.690">
    <property type="match status" value="1"/>
</dbReference>
<keyword evidence="2" id="KW-0902">Two-component regulatory system</keyword>
<dbReference type="RefSeq" id="WP_067713275.1">
    <property type="nucleotide sequence ID" value="NZ_LPVJ01000011.1"/>
</dbReference>
<keyword evidence="3" id="KW-0805">Transcription regulation</keyword>
<dbReference type="SUPFAM" id="SSF52172">
    <property type="entry name" value="CheY-like"/>
    <property type="match status" value="1"/>
</dbReference>
<dbReference type="GO" id="GO:0000976">
    <property type="term" value="F:transcription cis-regulatory region binding"/>
    <property type="evidence" value="ECO:0007669"/>
    <property type="project" value="TreeGrafter"/>
</dbReference>
<evidence type="ECO:0000256" key="5">
    <source>
        <dbReference type="ARBA" id="ARBA00023163"/>
    </source>
</evidence>
<dbReference type="InterPro" id="IPR039420">
    <property type="entry name" value="WalR-like"/>
</dbReference>
<proteinExistence type="predicted"/>
<reference evidence="10 11" key="1">
    <citation type="submission" date="2015-12" db="EMBL/GenBank/DDBJ databases">
        <title>Draft genome sequence of Acidibacillus ferrooxidans ITV001, isolated from a chalcopyrite acid mine drainage site in Brazil.</title>
        <authorList>
            <person name="Dall'Agnol H."/>
            <person name="Nancucheo I."/>
            <person name="Johnson B."/>
            <person name="Oliveira R."/>
            <person name="Leite L."/>
            <person name="Pylro V."/>
            <person name="Nunes G.L."/>
            <person name="Tzotzos G."/>
            <person name="Fernandes G.R."/>
            <person name="Dutra J."/>
            <person name="Orellana S.C."/>
            <person name="Oliveira G."/>
        </authorList>
    </citation>
    <scope>NUCLEOTIDE SEQUENCE [LARGE SCALE GENOMIC DNA]</scope>
    <source>
        <strain evidence="11">ITV01</strain>
    </source>
</reference>
<organism evidence="10 11">
    <name type="scientific">Ferroacidibacillus organovorans</name>
    <dbReference type="NCBI Taxonomy" id="1765683"/>
    <lineage>
        <taxon>Bacteria</taxon>
        <taxon>Bacillati</taxon>
        <taxon>Bacillota</taxon>
        <taxon>Bacilli</taxon>
        <taxon>Bacillales</taxon>
        <taxon>Alicyclobacillaceae</taxon>
        <taxon>Ferroacidibacillus</taxon>
    </lineage>
</organism>
<evidence type="ECO:0000313" key="10">
    <source>
        <dbReference type="EMBL" id="KUO96561.1"/>
    </source>
</evidence>
<feature type="modified residue" description="4-aspartylphosphate" evidence="6">
    <location>
        <position position="54"/>
    </location>
</feature>
<dbReference type="PROSITE" id="PS50110">
    <property type="entry name" value="RESPONSE_REGULATORY"/>
    <property type="match status" value="1"/>
</dbReference>
<dbReference type="Pfam" id="PF00072">
    <property type="entry name" value="Response_reg"/>
    <property type="match status" value="1"/>
</dbReference>
<dbReference type="Proteomes" id="UP000053557">
    <property type="component" value="Unassembled WGS sequence"/>
</dbReference>
<name>A0A124IW82_9BACL</name>
<accession>A0A124IW82</accession>
<evidence type="ECO:0000256" key="4">
    <source>
        <dbReference type="ARBA" id="ARBA00023125"/>
    </source>
</evidence>
<dbReference type="PROSITE" id="PS51755">
    <property type="entry name" value="OMPR_PHOB"/>
    <property type="match status" value="1"/>
</dbReference>
<dbReference type="GO" id="GO:0005829">
    <property type="term" value="C:cytosol"/>
    <property type="evidence" value="ECO:0007669"/>
    <property type="project" value="TreeGrafter"/>
</dbReference>
<dbReference type="PANTHER" id="PTHR48111:SF22">
    <property type="entry name" value="REGULATOR OF RPOS"/>
    <property type="match status" value="1"/>
</dbReference>
<dbReference type="AlphaFoldDB" id="A0A124IW82"/>
<evidence type="ECO:0000313" key="11">
    <source>
        <dbReference type="Proteomes" id="UP000053557"/>
    </source>
</evidence>
<dbReference type="Gene3D" id="3.40.50.2300">
    <property type="match status" value="1"/>
</dbReference>
<dbReference type="SMART" id="SM00862">
    <property type="entry name" value="Trans_reg_C"/>
    <property type="match status" value="1"/>
</dbReference>
<protein>
    <submittedName>
        <fullName evidence="10">PhoB family transcriptional regulator</fullName>
    </submittedName>
</protein>
<gene>
    <name evidence="10" type="ORF">ATW55_00300</name>
</gene>
<dbReference type="InterPro" id="IPR011006">
    <property type="entry name" value="CheY-like_superfamily"/>
</dbReference>
<evidence type="ECO:0000256" key="7">
    <source>
        <dbReference type="PROSITE-ProRule" id="PRU01091"/>
    </source>
</evidence>
<evidence type="ECO:0000259" key="8">
    <source>
        <dbReference type="PROSITE" id="PS50110"/>
    </source>
</evidence>
<dbReference type="FunFam" id="3.40.50.2300:FF:000001">
    <property type="entry name" value="DNA-binding response regulator PhoB"/>
    <property type="match status" value="1"/>
</dbReference>
<dbReference type="Pfam" id="PF00486">
    <property type="entry name" value="Trans_reg_C"/>
    <property type="match status" value="1"/>
</dbReference>
<dbReference type="EMBL" id="LPVJ01000011">
    <property type="protein sequence ID" value="KUO96561.1"/>
    <property type="molecule type" value="Genomic_DNA"/>
</dbReference>
<evidence type="ECO:0000256" key="2">
    <source>
        <dbReference type="ARBA" id="ARBA00023012"/>
    </source>
</evidence>